<organism evidence="1 2">
    <name type="scientific">Paenibacillus terrae</name>
    <dbReference type="NCBI Taxonomy" id="159743"/>
    <lineage>
        <taxon>Bacteria</taxon>
        <taxon>Bacillati</taxon>
        <taxon>Bacillota</taxon>
        <taxon>Bacilli</taxon>
        <taxon>Bacillales</taxon>
        <taxon>Paenibacillaceae</taxon>
        <taxon>Paenibacillus</taxon>
    </lineage>
</organism>
<name>A0A0D7X3U4_9BACL</name>
<sequence>MKKAVGFLAQFGQKTYIDWLDHSMPSRTSSETADKLKNRITKSNKFVLLATPKSLESIWIPWELGIADGVKGLERIAILPLVNNDTNWDEREYYGLYNYIEQVSDGRWGVFKQGESTGVPLESWFEV</sequence>
<keyword evidence="2" id="KW-1185">Reference proteome</keyword>
<accession>A0A0D7X3U4</accession>
<reference evidence="1 2" key="1">
    <citation type="submission" date="2014-11" db="EMBL/GenBank/DDBJ databases">
        <title>Draft Genome Sequences of Paenibacillus polymyxa NRRL B-30509 and Paenibacillus terrae NRRL B-30644, Strains from a Poultry Environment that Produce Tridecaptin A and Paenicidins.</title>
        <authorList>
            <person name="van Belkum M.J."/>
            <person name="Lohans C.T."/>
            <person name="Vederas J.C."/>
        </authorList>
    </citation>
    <scope>NUCLEOTIDE SEQUENCE [LARGE SCALE GENOMIC DNA]</scope>
    <source>
        <strain evidence="1 2">NRRL B-30644</strain>
    </source>
</reference>
<dbReference type="Gene3D" id="3.40.50.10140">
    <property type="entry name" value="Toll/interleukin-1 receptor homology (TIR) domain"/>
    <property type="match status" value="1"/>
</dbReference>
<dbReference type="SUPFAM" id="SSF52200">
    <property type="entry name" value="Toll/Interleukin receptor TIR domain"/>
    <property type="match status" value="1"/>
</dbReference>
<gene>
    <name evidence="1" type="ORF">QD47_09250</name>
</gene>
<protein>
    <recommendedName>
        <fullName evidence="3">TIR domain-containing protein</fullName>
    </recommendedName>
</protein>
<dbReference type="AlphaFoldDB" id="A0A0D7X3U4"/>
<evidence type="ECO:0008006" key="3">
    <source>
        <dbReference type="Google" id="ProtNLM"/>
    </source>
</evidence>
<dbReference type="Proteomes" id="UP000032534">
    <property type="component" value="Unassembled WGS sequence"/>
</dbReference>
<evidence type="ECO:0000313" key="1">
    <source>
        <dbReference type="EMBL" id="KJD45894.1"/>
    </source>
</evidence>
<evidence type="ECO:0000313" key="2">
    <source>
        <dbReference type="Proteomes" id="UP000032534"/>
    </source>
</evidence>
<dbReference type="PATRIC" id="fig|159743.3.peg.2050"/>
<dbReference type="EMBL" id="JTHP01000014">
    <property type="protein sequence ID" value="KJD45894.1"/>
    <property type="molecule type" value="Genomic_DNA"/>
</dbReference>
<proteinExistence type="predicted"/>
<comment type="caution">
    <text evidence="1">The sequence shown here is derived from an EMBL/GenBank/DDBJ whole genome shotgun (WGS) entry which is preliminary data.</text>
</comment>
<dbReference type="InterPro" id="IPR035897">
    <property type="entry name" value="Toll_tir_struct_dom_sf"/>
</dbReference>